<dbReference type="EMBL" id="KU574722">
    <property type="protein sequence ID" value="AMM43676.1"/>
    <property type="molecule type" value="Genomic_DNA"/>
</dbReference>
<protein>
    <submittedName>
        <fullName evidence="1">Uncharacterized protein</fullName>
    </submittedName>
</protein>
<evidence type="ECO:0000313" key="1">
    <source>
        <dbReference type="EMBL" id="AMM43676.1"/>
    </source>
</evidence>
<proteinExistence type="predicted"/>
<organism evidence="1 2">
    <name type="scientific">Pectobacterium phage vB_PcaM_CBB</name>
    <dbReference type="NCBI Taxonomy" id="2772511"/>
    <lineage>
        <taxon>Viruses</taxon>
        <taxon>Duplodnaviria</taxon>
        <taxon>Heunggongvirae</taxon>
        <taxon>Uroviricota</taxon>
        <taxon>Caudoviricetes</taxon>
        <taxon>Mimasvirus</taxon>
        <taxon>Mimasvirus CBB</taxon>
    </lineage>
</organism>
<accession>A0A1L2CUI9</accession>
<keyword evidence="2" id="KW-1185">Reference proteome</keyword>
<dbReference type="Proteomes" id="UP000223891">
    <property type="component" value="Segment"/>
</dbReference>
<sequence length="89" mass="10397">MKILVLIIFLAFAVTILALILAHVFNDSKPVSRRKNVRNFKVRFDAAKEKYYIVNQLETHDEPVTNSFGFRVMYKDKPKAEFVAEKYNS</sequence>
<evidence type="ECO:0000313" key="2">
    <source>
        <dbReference type="Proteomes" id="UP000223891"/>
    </source>
</evidence>
<gene>
    <name evidence="1" type="ORF">CBB_111</name>
</gene>
<reference evidence="2" key="1">
    <citation type="submission" date="2016-01" db="EMBL/GenBank/DDBJ databases">
        <title>Isolation and Characterization of Enterobacteria phage CBB.</title>
        <authorList>
            <person name="Buttimer C.T.H."/>
            <person name="Hendrix H."/>
            <person name="Alexandre H."/>
            <person name="O'Mahony J."/>
            <person name="Lavigne R."/>
            <person name="Coffey A."/>
        </authorList>
    </citation>
    <scope>NUCLEOTIDE SEQUENCE [LARGE SCALE GENOMIC DNA]</scope>
</reference>
<name>A0A1L2CUI9_9CAUD</name>